<organism evidence="1">
    <name type="scientific">viral metagenome</name>
    <dbReference type="NCBI Taxonomy" id="1070528"/>
    <lineage>
        <taxon>unclassified sequences</taxon>
        <taxon>metagenomes</taxon>
        <taxon>organismal metagenomes</taxon>
    </lineage>
</organism>
<protein>
    <submittedName>
        <fullName evidence="1">Uncharacterized protein</fullName>
    </submittedName>
</protein>
<accession>A0A6C0KFR5</accession>
<dbReference type="AlphaFoldDB" id="A0A6C0KFR5"/>
<sequence>MKTIIIVINILLLSLILYNLLSKGDKVLENMASCPTSGAAGTNKRLLDRLYQDVARTDAETDELNKTIKAANSIATLKEKQQKAFMKDLNDQKKQAGTQMDALPTMKAGGKSIELEGVGKFGKLLQKMSAQGF</sequence>
<evidence type="ECO:0000313" key="1">
    <source>
        <dbReference type="EMBL" id="QHU15168.1"/>
    </source>
</evidence>
<reference evidence="1" key="1">
    <citation type="journal article" date="2020" name="Nature">
        <title>Giant virus diversity and host interactions through global metagenomics.</title>
        <authorList>
            <person name="Schulz F."/>
            <person name="Roux S."/>
            <person name="Paez-Espino D."/>
            <person name="Jungbluth S."/>
            <person name="Walsh D.A."/>
            <person name="Denef V.J."/>
            <person name="McMahon K.D."/>
            <person name="Konstantinidis K.T."/>
            <person name="Eloe-Fadrosh E.A."/>
            <person name="Kyrpides N.C."/>
            <person name="Woyke T."/>
        </authorList>
    </citation>
    <scope>NUCLEOTIDE SEQUENCE</scope>
    <source>
        <strain evidence="1">GVMAG-S-1102244-55</strain>
    </source>
</reference>
<proteinExistence type="predicted"/>
<name>A0A6C0KFR5_9ZZZZ</name>
<dbReference type="EMBL" id="MN740851">
    <property type="protein sequence ID" value="QHU15168.1"/>
    <property type="molecule type" value="Genomic_DNA"/>
</dbReference>